<dbReference type="GO" id="GO:0006895">
    <property type="term" value="P:Golgi to endosome transport"/>
    <property type="evidence" value="ECO:0007669"/>
    <property type="project" value="InterPro"/>
</dbReference>
<dbReference type="EMBL" id="CAIIXF020000011">
    <property type="protein sequence ID" value="CAH1798854.1"/>
    <property type="molecule type" value="Genomic_DNA"/>
</dbReference>
<dbReference type="PANTHER" id="PTHR14042">
    <property type="entry name" value="DOPEY-RELATED"/>
    <property type="match status" value="1"/>
</dbReference>
<dbReference type="GO" id="GO:0005768">
    <property type="term" value="C:endosome"/>
    <property type="evidence" value="ECO:0007669"/>
    <property type="project" value="TreeGrafter"/>
</dbReference>
<accession>A0A8J1TDC5</accession>
<evidence type="ECO:0000313" key="2">
    <source>
        <dbReference type="Proteomes" id="UP000749559"/>
    </source>
</evidence>
<evidence type="ECO:0000313" key="1">
    <source>
        <dbReference type="EMBL" id="CAH1798854.1"/>
    </source>
</evidence>
<proteinExistence type="predicted"/>
<organism evidence="1 2">
    <name type="scientific">Owenia fusiformis</name>
    <name type="common">Polychaete worm</name>
    <dbReference type="NCBI Taxonomy" id="6347"/>
    <lineage>
        <taxon>Eukaryota</taxon>
        <taxon>Metazoa</taxon>
        <taxon>Spiralia</taxon>
        <taxon>Lophotrochozoa</taxon>
        <taxon>Annelida</taxon>
        <taxon>Polychaeta</taxon>
        <taxon>Sedentaria</taxon>
        <taxon>Canalipalpata</taxon>
        <taxon>Sabellida</taxon>
        <taxon>Oweniida</taxon>
        <taxon>Oweniidae</taxon>
        <taxon>Owenia</taxon>
    </lineage>
</organism>
<comment type="caution">
    <text evidence="1">The sequence shown here is derived from an EMBL/GenBank/DDBJ whole genome shotgun (WGS) entry which is preliminary data.</text>
</comment>
<dbReference type="GO" id="GO:0005802">
    <property type="term" value="C:trans-Golgi network"/>
    <property type="evidence" value="ECO:0007669"/>
    <property type="project" value="TreeGrafter"/>
</dbReference>
<feature type="non-terminal residue" evidence="1">
    <location>
        <position position="1"/>
    </location>
</feature>
<dbReference type="AlphaFoldDB" id="A0A8J1TDC5"/>
<reference evidence="1" key="1">
    <citation type="submission" date="2022-03" db="EMBL/GenBank/DDBJ databases">
        <authorList>
            <person name="Martin C."/>
        </authorList>
    </citation>
    <scope>NUCLEOTIDE SEQUENCE</scope>
</reference>
<name>A0A8J1TDC5_OWEFU</name>
<sequence>MFHRDLADPCHTEGRYSMCCMFYRSMFTMLDSLQSGNNPAKCFTETWLTHAIQRGDIARVLEPVLLLLLHPDTARISIQHVNIHQPKNVKLSISSSDEEMVVTEARIYAISSEGGNVIYHVNPKGAKPVIRKKTADEQVRSTTLTSLGNKGMQTVGSNSRFSENEFSFDKVDVNQVNLRLNPFGSNSSLDKSLLFDGFDISLSKITNAK</sequence>
<protein>
    <submittedName>
        <fullName evidence="1">Uncharacterized protein</fullName>
    </submittedName>
</protein>
<dbReference type="GO" id="GO:0005829">
    <property type="term" value="C:cytosol"/>
    <property type="evidence" value="ECO:0007669"/>
    <property type="project" value="GOC"/>
</dbReference>
<keyword evidence="2" id="KW-1185">Reference proteome</keyword>
<gene>
    <name evidence="1" type="ORF">OFUS_LOCUS22936</name>
</gene>
<dbReference type="Proteomes" id="UP000749559">
    <property type="component" value="Unassembled WGS sequence"/>
</dbReference>
<dbReference type="InterPro" id="IPR040314">
    <property type="entry name" value="DOP1"/>
</dbReference>
<dbReference type="PANTHER" id="PTHR14042:SF24">
    <property type="entry name" value="PROTEIN DOPEY-1 HOMOLOG"/>
    <property type="match status" value="1"/>
</dbReference>
<dbReference type="OrthoDB" id="297643at2759"/>